<evidence type="ECO:0000259" key="14">
    <source>
        <dbReference type="PROSITE" id="PS50893"/>
    </source>
</evidence>
<evidence type="ECO:0000256" key="9">
    <source>
        <dbReference type="ARBA" id="ARBA00022967"/>
    </source>
</evidence>
<keyword evidence="9" id="KW-1278">Translocase</keyword>
<dbReference type="EMBL" id="WNLP01000004">
    <property type="protein sequence ID" value="MUH59764.1"/>
    <property type="molecule type" value="Genomic_DNA"/>
</dbReference>
<dbReference type="NCBIfam" id="NF010167">
    <property type="entry name" value="PRK13648.1"/>
    <property type="match status" value="2"/>
</dbReference>
<dbReference type="InterPro" id="IPR050095">
    <property type="entry name" value="ECF_ABC_transporter_ATP-bd"/>
</dbReference>
<dbReference type="GO" id="GO:0016887">
    <property type="term" value="F:ATP hydrolysis activity"/>
    <property type="evidence" value="ECO:0007669"/>
    <property type="project" value="InterPro"/>
</dbReference>
<dbReference type="InterPro" id="IPR027417">
    <property type="entry name" value="P-loop_NTPase"/>
</dbReference>
<dbReference type="InterPro" id="IPR015856">
    <property type="entry name" value="ABC_transpr_CbiO/EcfA_su"/>
</dbReference>
<dbReference type="PROSITE" id="PS50893">
    <property type="entry name" value="ABC_TRANSPORTER_2"/>
    <property type="match status" value="2"/>
</dbReference>
<dbReference type="InterPro" id="IPR003439">
    <property type="entry name" value="ABC_transporter-like_ATP-bd"/>
</dbReference>
<dbReference type="SUPFAM" id="SSF52540">
    <property type="entry name" value="P-loop containing nucleoside triphosphate hydrolases"/>
    <property type="match status" value="2"/>
</dbReference>
<keyword evidence="6 13" id="KW-0812">Transmembrane</keyword>
<feature type="compositionally biased region" description="Basic and acidic residues" evidence="12">
    <location>
        <begin position="502"/>
        <end position="513"/>
    </location>
</feature>
<organism evidence="15 16">
    <name type="scientific">Bifidobacterium canis</name>
    <dbReference type="NCBI Taxonomy" id="2610880"/>
    <lineage>
        <taxon>Bacteria</taxon>
        <taxon>Bacillati</taxon>
        <taxon>Actinomycetota</taxon>
        <taxon>Actinomycetes</taxon>
        <taxon>Bifidobacteriales</taxon>
        <taxon>Bifidobacteriaceae</taxon>
        <taxon>Bifidobacterium</taxon>
    </lineage>
</organism>
<dbReference type="AlphaFoldDB" id="A0A7K1J538"/>
<keyword evidence="4" id="KW-0813">Transport</keyword>
<accession>A0A7K1J538</accession>
<feature type="transmembrane region" description="Helical" evidence="13">
    <location>
        <begin position="608"/>
        <end position="629"/>
    </location>
</feature>
<reference evidence="15 16" key="1">
    <citation type="submission" date="2019-09" db="EMBL/GenBank/DDBJ databases">
        <title>Bifidobacterium canis sp. nov., isolated from the digestive tract of German Shepherd dog puppy.</title>
        <authorList>
            <person name="Bunesova V."/>
        </authorList>
    </citation>
    <scope>NUCLEOTIDE SEQUENCE [LARGE SCALE GENOMIC DNA]</scope>
    <source>
        <strain evidence="15 16">GSD1FS</strain>
    </source>
</reference>
<comment type="caution">
    <text evidence="15">The sequence shown here is derived from an EMBL/GenBank/DDBJ whole genome shotgun (WGS) entry which is preliminary data.</text>
</comment>
<dbReference type="InterPro" id="IPR003593">
    <property type="entry name" value="AAA+_ATPase"/>
</dbReference>
<evidence type="ECO:0000313" key="15">
    <source>
        <dbReference type="EMBL" id="MUH59764.1"/>
    </source>
</evidence>
<comment type="similarity">
    <text evidence="3">Belongs to the ABC transporter superfamily.</text>
</comment>
<dbReference type="PANTHER" id="PTHR43553">
    <property type="entry name" value="HEAVY METAL TRANSPORTER"/>
    <property type="match status" value="1"/>
</dbReference>
<protein>
    <submittedName>
        <fullName evidence="15">Cobalt ABC transporter</fullName>
    </submittedName>
</protein>
<evidence type="ECO:0000256" key="4">
    <source>
        <dbReference type="ARBA" id="ARBA00022448"/>
    </source>
</evidence>
<evidence type="ECO:0000313" key="16">
    <source>
        <dbReference type="Proteomes" id="UP000487882"/>
    </source>
</evidence>
<dbReference type="GO" id="GO:0042626">
    <property type="term" value="F:ATPase-coupled transmembrane transporter activity"/>
    <property type="evidence" value="ECO:0007669"/>
    <property type="project" value="TreeGrafter"/>
</dbReference>
<name>A0A7K1J538_9BIFI</name>
<dbReference type="Gene3D" id="3.40.50.300">
    <property type="entry name" value="P-loop containing nucleotide triphosphate hydrolases"/>
    <property type="match status" value="2"/>
</dbReference>
<dbReference type="Pfam" id="PF00005">
    <property type="entry name" value="ABC_tran"/>
    <property type="match status" value="2"/>
</dbReference>
<dbReference type="PANTHER" id="PTHR43553:SF24">
    <property type="entry name" value="ENERGY-COUPLING FACTOR TRANSPORTER ATP-BINDING PROTEIN ECFA1"/>
    <property type="match status" value="1"/>
</dbReference>
<evidence type="ECO:0000256" key="13">
    <source>
        <dbReference type="SAM" id="Phobius"/>
    </source>
</evidence>
<dbReference type="Pfam" id="PF02361">
    <property type="entry name" value="CbiQ"/>
    <property type="match status" value="1"/>
</dbReference>
<feature type="domain" description="ABC transporter" evidence="14">
    <location>
        <begin position="5"/>
        <end position="245"/>
    </location>
</feature>
<evidence type="ECO:0000256" key="8">
    <source>
        <dbReference type="ARBA" id="ARBA00022840"/>
    </source>
</evidence>
<dbReference type="SMART" id="SM00382">
    <property type="entry name" value="AAA"/>
    <property type="match status" value="2"/>
</dbReference>
<gene>
    <name evidence="15" type="ORF">GSD1FS_1107</name>
</gene>
<dbReference type="CDD" id="cd16914">
    <property type="entry name" value="EcfT"/>
    <property type="match status" value="1"/>
</dbReference>
<dbReference type="InterPro" id="IPR003339">
    <property type="entry name" value="ABC/ECF_trnsptr_transmembrane"/>
</dbReference>
<keyword evidence="7" id="KW-0547">Nucleotide-binding</keyword>
<evidence type="ECO:0000256" key="11">
    <source>
        <dbReference type="ARBA" id="ARBA00023136"/>
    </source>
</evidence>
<evidence type="ECO:0000256" key="2">
    <source>
        <dbReference type="ARBA" id="ARBA00004236"/>
    </source>
</evidence>
<evidence type="ECO:0000256" key="7">
    <source>
        <dbReference type="ARBA" id="ARBA00022741"/>
    </source>
</evidence>
<proteinExistence type="inferred from homology"/>
<keyword evidence="16" id="KW-1185">Reference proteome</keyword>
<keyword evidence="11 13" id="KW-0472">Membrane</keyword>
<sequence>MTDPIELHGVRFSYDGGSTWALDDVDLTIHAGERVCLVGPNGSGKSTLSRVIAGLRAPDEGTVRLMGLDVFSTQHGANAELYAQARRSIGAVFQNPEDQIVTTVVGDDVAFGPENLNVPSERIGERVRESLTSVAMDHCVDADPTQMSGGEQQRIAIAGMLAMHSDVLVLDEPTAMLDPRSRQDVLDLLDRIQQAGTTVVIVTHLPDDLVHADRVIQLDHGRIIGEHPGKQLAEHGHGEPADLEQVTDVATFADAFNQRHGIARAPHDPVVTFDHVSFRYSSEEANVIDDLSLGINRGSVTAIVGENGAGKTTFVKLLCALLRPHSGSITVDGLDITRAKRRQRKRLRSIVGLVMQRPERQLFADSVAEDVAFGPKNQGLDEAHVRERVQWALEITGTQHLRERNPFTLSGGQQRLVAIAGIIACKPSVLVLDEPCAGLDDAATARIERLLRDLNGQGVTIVLISHDLSQVERLADRVIAFGATGAPRGRNKRSEGIVSESDAEHEPVSTTDPRHSWVSSLDPRVKIVCLLVIMCSAFAMSSWLQLAIGLAATAALTLASRIGWRRLWLATHGFIIMFTLMGALNIAFVHTGEPLWHLGAFTITTGGLSTAGIYILRFLIVVVLGALLLQTTTPTGLTNAFASLLSPLRRLHWHTQETALVLSLALRFLPTLGSEALAIRDAQAARGGSIESGTPMKRAAAMCAIIIPMFAGAIRHADNLSLALQARGYQSDAPRSQWHVMHVRRRDYVLIAFTVATMLGIFLPTMFTM</sequence>
<keyword evidence="5" id="KW-1003">Cell membrane</keyword>
<evidence type="ECO:0000256" key="12">
    <source>
        <dbReference type="SAM" id="MobiDB-lite"/>
    </source>
</evidence>
<feature type="transmembrane region" description="Helical" evidence="13">
    <location>
        <begin position="530"/>
        <end position="555"/>
    </location>
</feature>
<dbReference type="PROSITE" id="PS00211">
    <property type="entry name" value="ABC_TRANSPORTER_1"/>
    <property type="match status" value="2"/>
</dbReference>
<dbReference type="InterPro" id="IPR017871">
    <property type="entry name" value="ABC_transporter-like_CS"/>
</dbReference>
<feature type="transmembrane region" description="Helical" evidence="13">
    <location>
        <begin position="567"/>
        <end position="588"/>
    </location>
</feature>
<comment type="subcellular location">
    <subcellularLocation>
        <location evidence="2">Cell membrane</location>
    </subcellularLocation>
    <subcellularLocation>
        <location evidence="1">Membrane</location>
        <topology evidence="1">Multi-pass membrane protein</topology>
    </subcellularLocation>
</comment>
<feature type="domain" description="ABC transporter" evidence="14">
    <location>
        <begin position="271"/>
        <end position="508"/>
    </location>
</feature>
<dbReference type="FunFam" id="3.40.50.300:FF:000224">
    <property type="entry name" value="Energy-coupling factor transporter ATP-binding protein EcfA"/>
    <property type="match status" value="2"/>
</dbReference>
<dbReference type="RefSeq" id="WP_155588707.1">
    <property type="nucleotide sequence ID" value="NZ_WNLP01000004.1"/>
</dbReference>
<evidence type="ECO:0000256" key="1">
    <source>
        <dbReference type="ARBA" id="ARBA00004141"/>
    </source>
</evidence>
<feature type="transmembrane region" description="Helical" evidence="13">
    <location>
        <begin position="748"/>
        <end position="767"/>
    </location>
</feature>
<evidence type="ECO:0000256" key="5">
    <source>
        <dbReference type="ARBA" id="ARBA00022475"/>
    </source>
</evidence>
<feature type="region of interest" description="Disordered" evidence="12">
    <location>
        <begin position="487"/>
        <end position="513"/>
    </location>
</feature>
<keyword evidence="8" id="KW-0067">ATP-binding</keyword>
<dbReference type="GO" id="GO:0005524">
    <property type="term" value="F:ATP binding"/>
    <property type="evidence" value="ECO:0007669"/>
    <property type="project" value="UniProtKB-KW"/>
</dbReference>
<dbReference type="GO" id="GO:0043190">
    <property type="term" value="C:ATP-binding cassette (ABC) transporter complex"/>
    <property type="evidence" value="ECO:0007669"/>
    <property type="project" value="TreeGrafter"/>
</dbReference>
<keyword evidence="10 13" id="KW-1133">Transmembrane helix</keyword>
<dbReference type="CDD" id="cd03225">
    <property type="entry name" value="ABC_cobalt_CbiO_domain1"/>
    <property type="match status" value="2"/>
</dbReference>
<evidence type="ECO:0000256" key="10">
    <source>
        <dbReference type="ARBA" id="ARBA00022989"/>
    </source>
</evidence>
<evidence type="ECO:0000256" key="3">
    <source>
        <dbReference type="ARBA" id="ARBA00005417"/>
    </source>
</evidence>
<evidence type="ECO:0000256" key="6">
    <source>
        <dbReference type="ARBA" id="ARBA00022692"/>
    </source>
</evidence>
<dbReference type="Proteomes" id="UP000487882">
    <property type="component" value="Unassembled WGS sequence"/>
</dbReference>